<name>A0A0C2CTS1_9BILA</name>
<reference evidence="3 4" key="1">
    <citation type="submission" date="2013-12" db="EMBL/GenBank/DDBJ databases">
        <title>Draft genome of the parsitic nematode Ancylostoma duodenale.</title>
        <authorList>
            <person name="Mitreva M."/>
        </authorList>
    </citation>
    <scope>NUCLEOTIDE SEQUENCE [LARGE SCALE GENOMIC DNA]</scope>
    <source>
        <strain evidence="3 4">Zhejiang</strain>
    </source>
</reference>
<feature type="non-terminal residue" evidence="3">
    <location>
        <position position="1"/>
    </location>
</feature>
<feature type="domain" description="Voltage-dependent L-type calcium channel subunit beta-1-4 N-terminal A" evidence="2">
    <location>
        <begin position="18"/>
        <end position="57"/>
    </location>
</feature>
<dbReference type="AlphaFoldDB" id="A0A0C2CTS1"/>
<accession>A0A0C2CTS1</accession>
<organism evidence="3 4">
    <name type="scientific">Ancylostoma duodenale</name>
    <dbReference type="NCBI Taxonomy" id="51022"/>
    <lineage>
        <taxon>Eukaryota</taxon>
        <taxon>Metazoa</taxon>
        <taxon>Ecdysozoa</taxon>
        <taxon>Nematoda</taxon>
        <taxon>Chromadorea</taxon>
        <taxon>Rhabditida</taxon>
        <taxon>Rhabditina</taxon>
        <taxon>Rhabditomorpha</taxon>
        <taxon>Strongyloidea</taxon>
        <taxon>Ancylostomatidae</taxon>
        <taxon>Ancylostomatinae</taxon>
        <taxon>Ancylostoma</taxon>
    </lineage>
</organism>
<gene>
    <name evidence="3" type="ORF">ANCDUO_16683</name>
</gene>
<sequence length="86" mass="9852">CAFVRPGMAGFTHRSRRGSGDSNYSHREDDLELEAGNRETLRRDAERQAALQLERAKHLESLRMIYDPPKFWKMASTINQPGIVHA</sequence>
<feature type="region of interest" description="Disordered" evidence="1">
    <location>
        <begin position="1"/>
        <end position="40"/>
    </location>
</feature>
<dbReference type="Proteomes" id="UP000054047">
    <property type="component" value="Unassembled WGS sequence"/>
</dbReference>
<evidence type="ECO:0000313" key="3">
    <source>
        <dbReference type="EMBL" id="KIH53197.1"/>
    </source>
</evidence>
<evidence type="ECO:0000259" key="2">
    <source>
        <dbReference type="Pfam" id="PF12052"/>
    </source>
</evidence>
<evidence type="ECO:0000256" key="1">
    <source>
        <dbReference type="SAM" id="MobiDB-lite"/>
    </source>
</evidence>
<dbReference type="Pfam" id="PF12052">
    <property type="entry name" value="VGCC_beta4Aa_N"/>
    <property type="match status" value="1"/>
</dbReference>
<dbReference type="Gene3D" id="3.30.1310.30">
    <property type="match status" value="1"/>
</dbReference>
<dbReference type="EMBL" id="KN741812">
    <property type="protein sequence ID" value="KIH53197.1"/>
    <property type="molecule type" value="Genomic_DNA"/>
</dbReference>
<proteinExistence type="predicted"/>
<dbReference type="InterPro" id="IPR046937">
    <property type="entry name" value="CAB1-4_N_A-dom"/>
</dbReference>
<protein>
    <recommendedName>
        <fullName evidence="2">Voltage-dependent L-type calcium channel subunit beta-1-4 N-terminal A domain-containing protein</fullName>
    </recommendedName>
</protein>
<feature type="compositionally biased region" description="Basic and acidic residues" evidence="1">
    <location>
        <begin position="24"/>
        <end position="40"/>
    </location>
</feature>
<evidence type="ECO:0000313" key="4">
    <source>
        <dbReference type="Proteomes" id="UP000054047"/>
    </source>
</evidence>
<dbReference type="OrthoDB" id="5962384at2759"/>
<keyword evidence="4" id="KW-1185">Reference proteome</keyword>